<dbReference type="InterPro" id="IPR051199">
    <property type="entry name" value="LPS_LOS_Heptosyltrfase"/>
</dbReference>
<dbReference type="GO" id="GO:0009244">
    <property type="term" value="P:lipopolysaccharide core region biosynthetic process"/>
    <property type="evidence" value="ECO:0007669"/>
    <property type="project" value="TreeGrafter"/>
</dbReference>
<keyword evidence="1" id="KW-0328">Glycosyltransferase</keyword>
<protein>
    <submittedName>
        <fullName evidence="4">Glycosyl Transferase Family Protein</fullName>
    </submittedName>
</protein>
<dbReference type="KEGG" id="sle:sle_65650"/>
<dbReference type="Pfam" id="PF01075">
    <property type="entry name" value="Glyco_transf_9"/>
    <property type="match status" value="1"/>
</dbReference>
<dbReference type="Proteomes" id="UP000035016">
    <property type="component" value="Chromosome Chromosome"/>
</dbReference>
<proteinExistence type="predicted"/>
<gene>
    <name evidence="4" type="primary">sle_65650</name>
</gene>
<feature type="region of interest" description="Disordered" evidence="3">
    <location>
        <begin position="308"/>
        <end position="334"/>
    </location>
</feature>
<dbReference type="CDD" id="cd03789">
    <property type="entry name" value="GT9_LPS_heptosyltransferase"/>
    <property type="match status" value="1"/>
</dbReference>
<name>A0A0F7VZN3_STRLW</name>
<dbReference type="SUPFAM" id="SSF53756">
    <property type="entry name" value="UDP-Glycosyltransferase/glycogen phosphorylase"/>
    <property type="match status" value="1"/>
</dbReference>
<dbReference type="EMBL" id="LN831790">
    <property type="protein sequence ID" value="CQR66019.1"/>
    <property type="molecule type" value="Genomic_DNA"/>
</dbReference>
<organism evidence="4 5">
    <name type="scientific">Streptomyces leeuwenhoekii</name>
    <dbReference type="NCBI Taxonomy" id="1437453"/>
    <lineage>
        <taxon>Bacteria</taxon>
        <taxon>Bacillati</taxon>
        <taxon>Actinomycetota</taxon>
        <taxon>Actinomycetes</taxon>
        <taxon>Kitasatosporales</taxon>
        <taxon>Streptomycetaceae</taxon>
        <taxon>Streptomyces</taxon>
    </lineage>
</organism>
<dbReference type="PANTHER" id="PTHR30160">
    <property type="entry name" value="TETRAACYLDISACCHARIDE 4'-KINASE-RELATED"/>
    <property type="match status" value="1"/>
</dbReference>
<accession>A0A0F7VZN3</accession>
<reference evidence="4 5" key="1">
    <citation type="submission" date="2015-02" db="EMBL/GenBank/DDBJ databases">
        <authorList>
            <person name="Gomez-Escribano P.J."/>
        </authorList>
    </citation>
    <scope>NUCLEOTIDE SEQUENCE [LARGE SCALE GENOMIC DNA]</scope>
    <source>
        <strain evidence="5">C34 (DSM 42122 / NRRL B-24963)</strain>
    </source>
</reference>
<evidence type="ECO:0000313" key="5">
    <source>
        <dbReference type="Proteomes" id="UP000035016"/>
    </source>
</evidence>
<dbReference type="InterPro" id="IPR002201">
    <property type="entry name" value="Glyco_trans_9"/>
</dbReference>
<dbReference type="AlphaFoldDB" id="A0A0F7VZN3"/>
<dbReference type="GO" id="GO:0008713">
    <property type="term" value="F:ADP-heptose-lipopolysaccharide heptosyltransferase activity"/>
    <property type="evidence" value="ECO:0007669"/>
    <property type="project" value="TreeGrafter"/>
</dbReference>
<evidence type="ECO:0000256" key="2">
    <source>
        <dbReference type="ARBA" id="ARBA00022679"/>
    </source>
</evidence>
<keyword evidence="2 4" id="KW-0808">Transferase</keyword>
<sequence>MGVKALVARPGGLGGVLLAGPAVRAVATRAGRVTLLCDPDGAPAARLLPHVDDVVVWDARPPHDGTGAPPGGPARTDAADSTDSLVRRLRGESYDVALVLPPSPHSPLPTARLLRTARVRRIGATAGGTGEPYDGGGRADGLLDVLLPRRPGRHEAEAALDTAAAMGFGLRTGDDGRLRVLPAPDTATLTGNGPYVVVHPGAADPARAWDAGHCAAAVARLADAGHRVVVTGGPGETGLTRHVSGATAVDLGGRTTPRTLAGVLRNADAVVTAATGPAHLAAAVGTPVAALSATAQDRCPYRVPAVLLGDRTHPGPRTGSGHHGNGPLPDDPDDVVRAVRDLLARRT</sequence>
<evidence type="ECO:0000256" key="1">
    <source>
        <dbReference type="ARBA" id="ARBA00022676"/>
    </source>
</evidence>
<dbReference type="GO" id="GO:0005829">
    <property type="term" value="C:cytosol"/>
    <property type="evidence" value="ECO:0007669"/>
    <property type="project" value="TreeGrafter"/>
</dbReference>
<dbReference type="PANTHER" id="PTHR30160:SF1">
    <property type="entry name" value="LIPOPOLYSACCHARIDE 1,2-N-ACETYLGLUCOSAMINETRANSFERASE-RELATED"/>
    <property type="match status" value="1"/>
</dbReference>
<feature type="region of interest" description="Disordered" evidence="3">
    <location>
        <begin position="59"/>
        <end position="81"/>
    </location>
</feature>
<evidence type="ECO:0000313" key="4">
    <source>
        <dbReference type="EMBL" id="CQR66019.1"/>
    </source>
</evidence>
<dbReference type="Gene3D" id="3.40.50.2000">
    <property type="entry name" value="Glycogen Phosphorylase B"/>
    <property type="match status" value="2"/>
</dbReference>
<evidence type="ECO:0000256" key="3">
    <source>
        <dbReference type="SAM" id="MobiDB-lite"/>
    </source>
</evidence>